<comment type="caution">
    <text evidence="1">The sequence shown here is derived from an EMBL/GenBank/DDBJ whole genome shotgun (WGS) entry which is preliminary data.</text>
</comment>
<keyword evidence="2" id="KW-1185">Reference proteome</keyword>
<dbReference type="AlphaFoldDB" id="A0A545ARN8"/>
<dbReference type="EMBL" id="VIRS01000010">
    <property type="protein sequence ID" value="TQS43982.1"/>
    <property type="molecule type" value="Genomic_DNA"/>
</dbReference>
<dbReference type="InParanoid" id="A0A545ARN8"/>
<accession>A0A545ARN8</accession>
<protein>
    <submittedName>
        <fullName evidence="1">Uncharacterized protein</fullName>
    </submittedName>
</protein>
<organism evidence="1 2">
    <name type="scientific">Cryptosporangium phraense</name>
    <dbReference type="NCBI Taxonomy" id="2593070"/>
    <lineage>
        <taxon>Bacteria</taxon>
        <taxon>Bacillati</taxon>
        <taxon>Actinomycetota</taxon>
        <taxon>Actinomycetes</taxon>
        <taxon>Cryptosporangiales</taxon>
        <taxon>Cryptosporangiaceae</taxon>
        <taxon>Cryptosporangium</taxon>
    </lineage>
</organism>
<reference evidence="1 2" key="1">
    <citation type="submission" date="2019-07" db="EMBL/GenBank/DDBJ databases">
        <title>Cryptosporangium phraense sp. nov., isolated from plant litter.</title>
        <authorList>
            <person name="Suriyachadkun C."/>
        </authorList>
    </citation>
    <scope>NUCLEOTIDE SEQUENCE [LARGE SCALE GENOMIC DNA]</scope>
    <source>
        <strain evidence="1 2">A-T 5661</strain>
    </source>
</reference>
<dbReference type="Proteomes" id="UP000317982">
    <property type="component" value="Unassembled WGS sequence"/>
</dbReference>
<evidence type="ECO:0000313" key="1">
    <source>
        <dbReference type="EMBL" id="TQS43982.1"/>
    </source>
</evidence>
<name>A0A545ARN8_9ACTN</name>
<sequence length="230" mass="24995">MDAEEVVAWAPGLRVLAEAGPAAWIETTLAAAPPGTVAAMVPSVFAAYARVLPPTYAPDDEARHRWSEIAASRGVTLGEDVRFDDLVAGDGRWGRPSDGGLDARETALLSDVLARFTDTPEEAFFCLWEGFGLDETEAWKDRSTRVRAPHRNYHLLSGPVSAAASLPDPIEWRCASLWWPADRSWLVATDIDGYLTYVGGPGAAIEALVEHEDLDVVPVHEWTPLDPSYG</sequence>
<evidence type="ECO:0000313" key="2">
    <source>
        <dbReference type="Proteomes" id="UP000317982"/>
    </source>
</evidence>
<dbReference type="RefSeq" id="WP_142705466.1">
    <property type="nucleotide sequence ID" value="NZ_VIRS01000010.1"/>
</dbReference>
<gene>
    <name evidence="1" type="ORF">FL583_16110</name>
</gene>
<proteinExistence type="predicted"/>
<dbReference type="OrthoDB" id="2426596at2"/>